<keyword evidence="4" id="KW-1185">Reference proteome</keyword>
<evidence type="ECO:0000313" key="4">
    <source>
        <dbReference type="Proteomes" id="UP001596620"/>
    </source>
</evidence>
<dbReference type="Proteomes" id="UP001596620">
    <property type="component" value="Unassembled WGS sequence"/>
</dbReference>
<name>A0ABW2UVL9_9BACI</name>
<dbReference type="Pfam" id="PF13038">
    <property type="entry name" value="DUF3899"/>
    <property type="match status" value="1"/>
</dbReference>
<dbReference type="RefSeq" id="WP_382360494.1">
    <property type="nucleotide sequence ID" value="NZ_JBHTGR010000056.1"/>
</dbReference>
<gene>
    <name evidence="3" type="ORF">ACFQU8_12025</name>
</gene>
<reference evidence="4" key="1">
    <citation type="journal article" date="2019" name="Int. J. Syst. Evol. Microbiol.">
        <title>The Global Catalogue of Microorganisms (GCM) 10K type strain sequencing project: providing services to taxonomists for standard genome sequencing and annotation.</title>
        <authorList>
            <consortium name="The Broad Institute Genomics Platform"/>
            <consortium name="The Broad Institute Genome Sequencing Center for Infectious Disease"/>
            <person name="Wu L."/>
            <person name="Ma J."/>
        </authorList>
    </citation>
    <scope>NUCLEOTIDE SEQUENCE [LARGE SCALE GENOMIC DNA]</scope>
    <source>
        <strain evidence="4">JCM 30234</strain>
    </source>
</reference>
<keyword evidence="1" id="KW-1133">Transmembrane helix</keyword>
<feature type="transmembrane region" description="Helical" evidence="1">
    <location>
        <begin position="7"/>
        <end position="24"/>
    </location>
</feature>
<evidence type="ECO:0000259" key="2">
    <source>
        <dbReference type="Pfam" id="PF13038"/>
    </source>
</evidence>
<feature type="transmembrane region" description="Helical" evidence="1">
    <location>
        <begin position="36"/>
        <end position="57"/>
    </location>
</feature>
<accession>A0ABW2UVL9</accession>
<dbReference type="InterPro" id="IPR025007">
    <property type="entry name" value="DUF3899"/>
</dbReference>
<feature type="domain" description="DUF3899" evidence="2">
    <location>
        <begin position="34"/>
        <end position="110"/>
    </location>
</feature>
<sequence>MLKRNVPFFAINMFIISLLVYWTSPGFTLRQFLNTTFYVSMVYLLISLAAYTIKGGFYDGIAFGLRRSRHVISKHKESQDESREKPRPSEKINHIFYKAMWFQCLSLLGVLVSLLIIYNGS</sequence>
<proteinExistence type="predicted"/>
<keyword evidence="1" id="KW-0812">Transmembrane</keyword>
<organism evidence="3 4">
    <name type="scientific">Lentibacillus kimchii</name>
    <dbReference type="NCBI Taxonomy" id="1542911"/>
    <lineage>
        <taxon>Bacteria</taxon>
        <taxon>Bacillati</taxon>
        <taxon>Bacillota</taxon>
        <taxon>Bacilli</taxon>
        <taxon>Bacillales</taxon>
        <taxon>Bacillaceae</taxon>
        <taxon>Lentibacillus</taxon>
    </lineage>
</organism>
<keyword evidence="1" id="KW-0472">Membrane</keyword>
<protein>
    <submittedName>
        <fullName evidence="3">DUF3899 domain-containing protein</fullName>
    </submittedName>
</protein>
<evidence type="ECO:0000256" key="1">
    <source>
        <dbReference type="SAM" id="Phobius"/>
    </source>
</evidence>
<comment type="caution">
    <text evidence="3">The sequence shown here is derived from an EMBL/GenBank/DDBJ whole genome shotgun (WGS) entry which is preliminary data.</text>
</comment>
<dbReference type="EMBL" id="JBHTGR010000056">
    <property type="protein sequence ID" value="MFC7747916.1"/>
    <property type="molecule type" value="Genomic_DNA"/>
</dbReference>
<evidence type="ECO:0000313" key="3">
    <source>
        <dbReference type="EMBL" id="MFC7747916.1"/>
    </source>
</evidence>
<feature type="transmembrane region" description="Helical" evidence="1">
    <location>
        <begin position="95"/>
        <end position="118"/>
    </location>
</feature>